<keyword evidence="4" id="KW-1185">Reference proteome</keyword>
<dbReference type="Pfam" id="PF13041">
    <property type="entry name" value="PPR_2"/>
    <property type="match status" value="1"/>
</dbReference>
<accession>A0A165S6Y9</accession>
<evidence type="ECO:0000256" key="1">
    <source>
        <dbReference type="ARBA" id="ARBA00022737"/>
    </source>
</evidence>
<proteinExistence type="predicted"/>
<dbReference type="PROSITE" id="PS51375">
    <property type="entry name" value="PPR"/>
    <property type="match status" value="1"/>
</dbReference>
<name>A0A165S6Y9_9APHY</name>
<dbReference type="InterPro" id="IPR051222">
    <property type="entry name" value="PPR/CCM1_RNA-binding"/>
</dbReference>
<dbReference type="AlphaFoldDB" id="A0A165S6Y9"/>
<dbReference type="InterPro" id="IPR002885">
    <property type="entry name" value="PPR_rpt"/>
</dbReference>
<dbReference type="Gene3D" id="1.25.40.10">
    <property type="entry name" value="Tetratricopeptide repeat domain"/>
    <property type="match status" value="1"/>
</dbReference>
<dbReference type="NCBIfam" id="TIGR00756">
    <property type="entry name" value="PPR"/>
    <property type="match status" value="1"/>
</dbReference>
<protein>
    <submittedName>
        <fullName evidence="3">Uncharacterized protein</fullName>
    </submittedName>
</protein>
<feature type="repeat" description="PPR" evidence="2">
    <location>
        <begin position="50"/>
        <end position="84"/>
    </location>
</feature>
<dbReference type="STRING" id="1314783.A0A165S6Y9"/>
<dbReference type="Proteomes" id="UP000076727">
    <property type="component" value="Unassembled WGS sequence"/>
</dbReference>
<dbReference type="PANTHER" id="PTHR47942:SF63">
    <property type="entry name" value="PENTATRICOPEPTIDE REPEAT-CONTAINING PROTEIN"/>
    <property type="match status" value="1"/>
</dbReference>
<dbReference type="OrthoDB" id="185373at2759"/>
<dbReference type="EMBL" id="KV429045">
    <property type="protein sequence ID" value="KZT71609.1"/>
    <property type="molecule type" value="Genomic_DNA"/>
</dbReference>
<organism evidence="3 4">
    <name type="scientific">Daedalea quercina L-15889</name>
    <dbReference type="NCBI Taxonomy" id="1314783"/>
    <lineage>
        <taxon>Eukaryota</taxon>
        <taxon>Fungi</taxon>
        <taxon>Dikarya</taxon>
        <taxon>Basidiomycota</taxon>
        <taxon>Agaricomycotina</taxon>
        <taxon>Agaricomycetes</taxon>
        <taxon>Polyporales</taxon>
        <taxon>Fomitopsis</taxon>
    </lineage>
</organism>
<keyword evidence="1" id="KW-0677">Repeat</keyword>
<dbReference type="InterPro" id="IPR011990">
    <property type="entry name" value="TPR-like_helical_dom_sf"/>
</dbReference>
<gene>
    <name evidence="3" type="ORF">DAEQUDRAFT_706989</name>
</gene>
<reference evidence="3 4" key="1">
    <citation type="journal article" date="2016" name="Mol. Biol. Evol.">
        <title>Comparative Genomics of Early-Diverging Mushroom-Forming Fungi Provides Insights into the Origins of Lignocellulose Decay Capabilities.</title>
        <authorList>
            <person name="Nagy L.G."/>
            <person name="Riley R."/>
            <person name="Tritt A."/>
            <person name="Adam C."/>
            <person name="Daum C."/>
            <person name="Floudas D."/>
            <person name="Sun H."/>
            <person name="Yadav J.S."/>
            <person name="Pangilinan J."/>
            <person name="Larsson K.H."/>
            <person name="Matsuura K."/>
            <person name="Barry K."/>
            <person name="Labutti K."/>
            <person name="Kuo R."/>
            <person name="Ohm R.A."/>
            <person name="Bhattacharya S.S."/>
            <person name="Shirouzu T."/>
            <person name="Yoshinaga Y."/>
            <person name="Martin F.M."/>
            <person name="Grigoriev I.V."/>
            <person name="Hibbett D.S."/>
        </authorList>
    </citation>
    <scope>NUCLEOTIDE SEQUENCE [LARGE SCALE GENOMIC DNA]</scope>
    <source>
        <strain evidence="3 4">L-15889</strain>
    </source>
</reference>
<evidence type="ECO:0000313" key="4">
    <source>
        <dbReference type="Proteomes" id="UP000076727"/>
    </source>
</evidence>
<sequence length="583" mass="66785">MKSKGKEVYIQKKKLLRPYELSIRLKKLSSQGKLEVAISQLKSMPLDAQNEATWNTVILEVLKSERYQLAYRLYIDMKRRGFVPNVRTYTTLFSGFREIDDWHNRTKLLEQVDTLHSNYLDYAARIKETDPRSPELTNAITRAYIYILGRARRYQQVFDVFYAMDKEGPLAADVVLYGEMIRSVSLRTEVGLPPDALDAFRAEGASHAKLLWRLLLKYVENNPPAQVNSHIVGSMVHALSRGTASDKLFIWDIVRDYLGLFKPGEPQKPAIVPLTPRTFHEVLRFCNSTQKYRLTIHFFHLVLQRSSDHSHSGLVDEGHVEAVLRAHASLAMLGDGDYEARQALDVLSWLLKEWVVSSRPEALQPKPVEFDLVLTCCYRTGTWDVALRTFEILTGYRAADFSDDAADARDERMCPRHRETPTGRTNEPDPVFLSHLVRTALNSGDLANMRQCLRIVYCVRPRWSLPREESEPRVNREANTRSNTASNVRFYVPRLAKDVVEMVDKVVSKDDGRTEFEVEASKFKSVRKLAESVVREARASSDKVMTPHLLHDPLGGQRSLAATDSFVEYDLTVRRTLPSRSKR</sequence>
<evidence type="ECO:0000256" key="2">
    <source>
        <dbReference type="PROSITE-ProRule" id="PRU00708"/>
    </source>
</evidence>
<evidence type="ECO:0000313" key="3">
    <source>
        <dbReference type="EMBL" id="KZT71609.1"/>
    </source>
</evidence>
<dbReference type="PANTHER" id="PTHR47942">
    <property type="entry name" value="TETRATRICOPEPTIDE REPEAT (TPR)-LIKE SUPERFAMILY PROTEIN-RELATED"/>
    <property type="match status" value="1"/>
</dbReference>